<keyword evidence="10 19" id="KW-1133">Transmembrane helix</keyword>
<dbReference type="PANTHER" id="PTHR12106:SF27">
    <property type="entry name" value="SORTILIN-RELATED RECEPTOR"/>
    <property type="match status" value="1"/>
</dbReference>
<feature type="transmembrane region" description="Helical" evidence="19">
    <location>
        <begin position="1406"/>
        <end position="1428"/>
    </location>
</feature>
<dbReference type="GO" id="GO:0005794">
    <property type="term" value="C:Golgi apparatus"/>
    <property type="evidence" value="ECO:0007669"/>
    <property type="project" value="UniProtKB-SubCell"/>
</dbReference>
<dbReference type="STRING" id="1408163.A0A0F4Z6J8"/>
<feature type="signal peptide" evidence="20">
    <location>
        <begin position="1"/>
        <end position="23"/>
    </location>
</feature>
<comment type="similarity">
    <text evidence="3">Belongs to the VPS10-related sortilin family.</text>
</comment>
<dbReference type="GO" id="GO:0006623">
    <property type="term" value="P:protein targeting to vacuole"/>
    <property type="evidence" value="ECO:0007669"/>
    <property type="project" value="TreeGrafter"/>
</dbReference>
<dbReference type="GeneID" id="25312322"/>
<dbReference type="Gene3D" id="2.130.10.10">
    <property type="entry name" value="YVTN repeat-like/Quinoprotein amine dehydrogenase"/>
    <property type="match status" value="2"/>
</dbReference>
<name>A0A0F4Z6J8_RASE3</name>
<evidence type="ECO:0000313" key="23">
    <source>
        <dbReference type="Proteomes" id="UP000053958"/>
    </source>
</evidence>
<feature type="domain" description="VPS10" evidence="21">
    <location>
        <begin position="51"/>
        <end position="673"/>
    </location>
</feature>
<dbReference type="SUPFAM" id="SSF110296">
    <property type="entry name" value="Oligoxyloglucan reducing end-specific cellobiohydrolase"/>
    <property type="match status" value="2"/>
</dbReference>
<keyword evidence="13" id="KW-0675">Receptor</keyword>
<evidence type="ECO:0000256" key="8">
    <source>
        <dbReference type="ARBA" id="ARBA00022737"/>
    </source>
</evidence>
<comment type="caution">
    <text evidence="22">The sequence shown here is derived from an EMBL/GenBank/DDBJ whole genome shotgun (WGS) entry which is preliminary data.</text>
</comment>
<evidence type="ECO:0000256" key="14">
    <source>
        <dbReference type="ARBA" id="ARBA00023180"/>
    </source>
</evidence>
<evidence type="ECO:0000256" key="1">
    <source>
        <dbReference type="ARBA" id="ARBA00004166"/>
    </source>
</evidence>
<keyword evidence="7 20" id="KW-0732">Signal</keyword>
<dbReference type="InterPro" id="IPR015943">
    <property type="entry name" value="WD40/YVTN_repeat-like_dom_sf"/>
</dbReference>
<feature type="domain" description="VPS10" evidence="21">
    <location>
        <begin position="711"/>
        <end position="1345"/>
    </location>
</feature>
<evidence type="ECO:0000256" key="5">
    <source>
        <dbReference type="ARBA" id="ARBA00022448"/>
    </source>
</evidence>
<evidence type="ECO:0000256" key="18">
    <source>
        <dbReference type="ARBA" id="ARBA00031902"/>
    </source>
</evidence>
<keyword evidence="23" id="KW-1185">Reference proteome</keyword>
<protein>
    <recommendedName>
        <fullName evidence="4">Vacuolar protein sorting/targeting protein 10</fullName>
    </recommendedName>
    <alternativeName>
        <fullName evidence="17">Carboxypeptidase Y receptor</fullName>
    </alternativeName>
    <alternativeName>
        <fullName evidence="16 18">Sortilin VPS10</fullName>
    </alternativeName>
</protein>
<evidence type="ECO:0000256" key="12">
    <source>
        <dbReference type="ARBA" id="ARBA00023136"/>
    </source>
</evidence>
<dbReference type="Pfam" id="PF15902">
    <property type="entry name" value="Sortilin-Vps10"/>
    <property type="match status" value="2"/>
</dbReference>
<keyword evidence="8" id="KW-0677">Repeat</keyword>
<feature type="chain" id="PRO_5002482226" description="Vacuolar protein sorting/targeting protein 10" evidence="20">
    <location>
        <begin position="24"/>
        <end position="1486"/>
    </location>
</feature>
<evidence type="ECO:0000256" key="15">
    <source>
        <dbReference type="ARBA" id="ARBA00025569"/>
    </source>
</evidence>
<dbReference type="RefSeq" id="XP_013332323.1">
    <property type="nucleotide sequence ID" value="XM_013476869.1"/>
</dbReference>
<evidence type="ECO:0000256" key="3">
    <source>
        <dbReference type="ARBA" id="ARBA00008251"/>
    </source>
</evidence>
<sequence>MIRRWLLLSSILLLAVVSQLCSAKKSDGPKITATPIAHEPDYLFYFDNSETILFQDASTAEVYRSFDGGVTWDVIDDEDGRMRGNVFSIQPHPYDNLKAYILGKHGQHWITTDQAKTWRRFELRASPSFLNRPLAFHGRDSRRVIFHGEQCFQFRCAERAFYTTDDFETIEPLRDHSRGCSWAVGTPEFGEGLPGVVDEVFDRIFCVVPGLKVPFAYAYRLVSSDNFFRDDEDGVEVKLHQGRPVSGIINTAAVKKYIVTAAKSQGTDELALYVSDDAKIWHRAEFGDHKLEEDAYTVLESTNYSIQVDVMNTSRMTNMGVLFTSNSNGTYFTRNIEHTNRNIEGMVDFEKIANVQGIVLVNVVDNWQAVEEKGADKKIVSRISFDDGRTWQPLKVKDKDLHLHSVTAFKNIGRVYSSPAPGLVMGVGNTGDYLKDYDDGDLYVSDDAGVTWRKGLDKPHKYEFGDQGAVIMAVPDHGKTNKIQYSINHGKDWESAELEDSIVPTLLTTTSDSTSLKFLLVGAVNDGYVVYSVDFSGLHERKCKEDDFEKWPARLDEKGEPDCLMGHKQFYRRRKSDADCFVDEEFKDPAPIFEPCKCTAEDFECDYNFVRSEDGKKCVPAAPLPIPEGECKNPDDTFKGPSGWRLIPGNACIRDGGENLDKEIERPCKEAAKVPSGNKDAITATKQYFDARSFGEYYYLERANSGRGDDETIVLRTINDELFVTHDHGKTWERKLKGEKVREIIPHRYLNDRAFFLTDGDEQFLTINRAQTIESFDAPLHRNPRSTLAFHPKYKEWLIWTGISKCDGLSDSSCQKMAYLTKNRGDQWELLLRSVEKCEFMMREDRPDSEDLVFCDQYEDENPKASRQLVSSTNWFSESTVHFKDVVEFATMAEFIIVASLDPEKQGSLKVDTSVDGKIFADAQFPPNFDVPVQKAYTVLDSSTHAVFLHVTVNNERDRAYGSIIKSNSNGTSYVLSIEGVNRDNEGYVDFEKMQGLEGVAIVNVVGNIQDVEKGKEKKLKTMITHNDGAQWTLLPPPAKDAEGNDFGCSVKDGKPTDKCSLHLHGYTERKDPRDTFGSASAVGLMFGVGNVGEYLTSKDDADTFFTRDGGITWTAVKKGRYKWEFGDQGSVLVIVEEMKPTKVVYYSVDEGDTWEEFQFTDEEMIIDSISTLPSDTSKNFLLWGKEVGSHKLATVNLDFSGLRDRTCNLDEETGEGEDYYLWEPKHPLQEGNCLFGHVEQYHRKKPTSHCWNAWSEPHVHRIARNCTCTRADYECDYNYEPQSDGSCALVPGLPKPDAMAVCRENPDAIEYWEPTGYRRIPLTTCEGGLNLDHIVSKPCPNKEKEYQEKHGISGVGLFFAIVIPIGLAAAVGYYVYSRWDGKFGQIRLGENVGEPEGLFSRNSPLITVPVAIIAGTVAVIQALPLLASSLWRSARGYIRLPGRSGPRPYATRGAFAARRGDYTSVVDDEDELLGADDIDEEEEEA</sequence>
<evidence type="ECO:0000256" key="6">
    <source>
        <dbReference type="ARBA" id="ARBA00022692"/>
    </source>
</evidence>
<dbReference type="Gene3D" id="3.30.60.270">
    <property type="match status" value="2"/>
</dbReference>
<evidence type="ECO:0000256" key="17">
    <source>
        <dbReference type="ARBA" id="ARBA00031354"/>
    </source>
</evidence>
<evidence type="ECO:0000256" key="7">
    <source>
        <dbReference type="ARBA" id="ARBA00022729"/>
    </source>
</evidence>
<keyword evidence="5" id="KW-0813">Transport</keyword>
<evidence type="ECO:0000256" key="16">
    <source>
        <dbReference type="ARBA" id="ARBA00031250"/>
    </source>
</evidence>
<dbReference type="GO" id="GO:0006895">
    <property type="term" value="P:Golgi to endosome transport"/>
    <property type="evidence" value="ECO:0007669"/>
    <property type="project" value="TreeGrafter"/>
</dbReference>
<dbReference type="FunFam" id="2.10.70.80:FF:000001">
    <property type="entry name" value="Sortilin-related VPS10 domain-containing receptor 1"/>
    <property type="match status" value="1"/>
</dbReference>
<comment type="subcellular location">
    <subcellularLocation>
        <location evidence="1">Golgi apparatus</location>
        <location evidence="1">trans-Golgi network membrane</location>
        <topology evidence="1">Multi-pass membrane protein</topology>
    </subcellularLocation>
    <subcellularLocation>
        <location evidence="2">Prevacuolar compartment membrane</location>
        <topology evidence="2">Multi-pass membrane protein</topology>
    </subcellularLocation>
</comment>
<keyword evidence="14" id="KW-0325">Glycoprotein</keyword>
<gene>
    <name evidence="22" type="ORF">T310_0267</name>
</gene>
<dbReference type="GO" id="GO:0016020">
    <property type="term" value="C:membrane"/>
    <property type="evidence" value="ECO:0007669"/>
    <property type="project" value="InterPro"/>
</dbReference>
<evidence type="ECO:0000259" key="21">
    <source>
        <dbReference type="SMART" id="SM00602"/>
    </source>
</evidence>
<dbReference type="InterPro" id="IPR006581">
    <property type="entry name" value="VPS10"/>
</dbReference>
<organism evidence="22 23">
    <name type="scientific">Rasamsonia emersonii (strain ATCC 16479 / CBS 393.64 / IMI 116815)</name>
    <dbReference type="NCBI Taxonomy" id="1408163"/>
    <lineage>
        <taxon>Eukaryota</taxon>
        <taxon>Fungi</taxon>
        <taxon>Dikarya</taxon>
        <taxon>Ascomycota</taxon>
        <taxon>Pezizomycotina</taxon>
        <taxon>Eurotiomycetes</taxon>
        <taxon>Eurotiomycetidae</taxon>
        <taxon>Eurotiales</taxon>
        <taxon>Trichocomaceae</taxon>
        <taxon>Rasamsonia</taxon>
    </lineage>
</organism>
<dbReference type="CDD" id="cd15482">
    <property type="entry name" value="Sialidase_non-viral"/>
    <property type="match status" value="1"/>
</dbReference>
<keyword evidence="11" id="KW-0333">Golgi apparatus</keyword>
<evidence type="ECO:0000313" key="22">
    <source>
        <dbReference type="EMBL" id="KKA25711.1"/>
    </source>
</evidence>
<evidence type="ECO:0000256" key="20">
    <source>
        <dbReference type="SAM" id="SignalP"/>
    </source>
</evidence>
<dbReference type="PANTHER" id="PTHR12106">
    <property type="entry name" value="SORTILIN RELATED"/>
    <property type="match status" value="1"/>
</dbReference>
<evidence type="ECO:0000256" key="4">
    <source>
        <dbReference type="ARBA" id="ARBA00015369"/>
    </source>
</evidence>
<dbReference type="OrthoDB" id="443634at2759"/>
<dbReference type="InterPro" id="IPR031777">
    <property type="entry name" value="Sortilin_C"/>
</dbReference>
<evidence type="ECO:0000256" key="9">
    <source>
        <dbReference type="ARBA" id="ARBA00022927"/>
    </source>
</evidence>
<dbReference type="EMBL" id="LASV01000014">
    <property type="protein sequence ID" value="KKA25711.1"/>
    <property type="molecule type" value="Genomic_DNA"/>
</dbReference>
<dbReference type="Gene3D" id="2.10.70.80">
    <property type="match status" value="2"/>
</dbReference>
<dbReference type="GO" id="GO:0005829">
    <property type="term" value="C:cytosol"/>
    <property type="evidence" value="ECO:0007669"/>
    <property type="project" value="GOC"/>
</dbReference>
<dbReference type="SMART" id="SM00602">
    <property type="entry name" value="VPS10"/>
    <property type="match status" value="2"/>
</dbReference>
<dbReference type="InterPro" id="IPR031778">
    <property type="entry name" value="Sortilin_N"/>
</dbReference>
<evidence type="ECO:0000256" key="10">
    <source>
        <dbReference type="ARBA" id="ARBA00022989"/>
    </source>
</evidence>
<comment type="function">
    <text evidence="15">Functions as a sorting receptor in the Golgi compartment required for the intracellular sorting and delivery of soluble vacuolar proteins, like carboxypeptidase Y (CPY) and proteinase A. Executes multiple rounds of sorting by cycling between the late Golgi and a prevacuolar endosome-like compartment.</text>
</comment>
<keyword evidence="6 19" id="KW-0812">Transmembrane</keyword>
<dbReference type="GO" id="GO:0006896">
    <property type="term" value="P:Golgi to vacuole transport"/>
    <property type="evidence" value="ECO:0007669"/>
    <property type="project" value="TreeGrafter"/>
</dbReference>
<accession>A0A0F4Z6J8</accession>
<proteinExistence type="inferred from homology"/>
<evidence type="ECO:0000256" key="19">
    <source>
        <dbReference type="SAM" id="Phobius"/>
    </source>
</evidence>
<keyword evidence="9" id="KW-0653">Protein transport</keyword>
<dbReference type="Proteomes" id="UP000053958">
    <property type="component" value="Unassembled WGS sequence"/>
</dbReference>
<keyword evidence="12 19" id="KW-0472">Membrane</keyword>
<evidence type="ECO:0000256" key="2">
    <source>
        <dbReference type="ARBA" id="ARBA00004488"/>
    </source>
</evidence>
<evidence type="ECO:0000256" key="13">
    <source>
        <dbReference type="ARBA" id="ARBA00023170"/>
    </source>
</evidence>
<feature type="transmembrane region" description="Helical" evidence="19">
    <location>
        <begin position="1356"/>
        <end position="1377"/>
    </location>
</feature>
<evidence type="ECO:0000256" key="11">
    <source>
        <dbReference type="ARBA" id="ARBA00023034"/>
    </source>
</evidence>
<dbReference type="FunFam" id="3.30.60.270:FF:000005">
    <property type="entry name" value="Sortilin"/>
    <property type="match status" value="2"/>
</dbReference>
<reference evidence="22 23" key="1">
    <citation type="submission" date="2015-04" db="EMBL/GenBank/DDBJ databases">
        <authorList>
            <person name="Heijne W.H."/>
            <person name="Fedorova N.D."/>
            <person name="Nierman W.C."/>
            <person name="Vollebregt A.W."/>
            <person name="Zhao Z."/>
            <person name="Wu L."/>
            <person name="Kumar M."/>
            <person name="Stam H."/>
            <person name="van den Berg M.A."/>
            <person name="Pel H.J."/>
        </authorList>
    </citation>
    <scope>NUCLEOTIDE SEQUENCE [LARGE SCALE GENOMIC DNA]</scope>
    <source>
        <strain evidence="22 23">CBS 393.64</strain>
    </source>
</reference>
<dbReference type="InterPro" id="IPR050310">
    <property type="entry name" value="VPS10-sortilin"/>
</dbReference>
<dbReference type="Pfam" id="PF15901">
    <property type="entry name" value="Sortilin_C"/>
    <property type="match status" value="2"/>
</dbReference>